<keyword evidence="4" id="KW-1185">Reference proteome</keyword>
<reference evidence="3" key="1">
    <citation type="submission" date="2018-08" db="EMBL/GenBank/DDBJ databases">
        <authorList>
            <person name="Rossello M."/>
        </authorList>
    </citation>
    <scope>NUCLEOTIDE SEQUENCE [LARGE SCALE GENOMIC DNA]</scope>
    <source>
        <strain evidence="3">cv. Chinese Spring</strain>
    </source>
</reference>
<feature type="domain" description="F-box" evidence="1">
    <location>
        <begin position="22"/>
        <end position="59"/>
    </location>
</feature>
<dbReference type="Pfam" id="PF00646">
    <property type="entry name" value="F-box"/>
    <property type="match status" value="1"/>
</dbReference>
<evidence type="ECO:0000313" key="4">
    <source>
        <dbReference type="Proteomes" id="UP000019116"/>
    </source>
</evidence>
<feature type="domain" description="F-box protein AT5G49610-like beta-propeller" evidence="2">
    <location>
        <begin position="107"/>
        <end position="359"/>
    </location>
</feature>
<name>A0A3B6BZL1_WHEAT</name>
<protein>
    <recommendedName>
        <fullName evidence="5">F-box domain-containing protein</fullName>
    </recommendedName>
</protein>
<dbReference type="PANTHER" id="PTHR32133">
    <property type="entry name" value="OS07G0120400 PROTEIN"/>
    <property type="match status" value="1"/>
</dbReference>
<dbReference type="Pfam" id="PF23635">
    <property type="entry name" value="Beta-prop_AT5G49610-like"/>
    <property type="match status" value="1"/>
</dbReference>
<dbReference type="Proteomes" id="UP000019116">
    <property type="component" value="Chromosome 2B"/>
</dbReference>
<evidence type="ECO:0000313" key="3">
    <source>
        <dbReference type="EnsemblPlants" id="TraesCS2B02G098300.1"/>
    </source>
</evidence>
<reference evidence="3" key="2">
    <citation type="submission" date="2018-10" db="UniProtKB">
        <authorList>
            <consortium name="EnsemblPlants"/>
        </authorList>
    </citation>
    <scope>IDENTIFICATION</scope>
</reference>
<organism evidence="3">
    <name type="scientific">Triticum aestivum</name>
    <name type="common">Wheat</name>
    <dbReference type="NCBI Taxonomy" id="4565"/>
    <lineage>
        <taxon>Eukaryota</taxon>
        <taxon>Viridiplantae</taxon>
        <taxon>Streptophyta</taxon>
        <taxon>Embryophyta</taxon>
        <taxon>Tracheophyta</taxon>
        <taxon>Spermatophyta</taxon>
        <taxon>Magnoliopsida</taxon>
        <taxon>Liliopsida</taxon>
        <taxon>Poales</taxon>
        <taxon>Poaceae</taxon>
        <taxon>BOP clade</taxon>
        <taxon>Pooideae</taxon>
        <taxon>Triticodae</taxon>
        <taxon>Triticeae</taxon>
        <taxon>Triticinae</taxon>
        <taxon>Triticum</taxon>
    </lineage>
</organism>
<dbReference type="AlphaFoldDB" id="A0A3B6BZL1"/>
<dbReference type="Gramene" id="TraesCS2B03G0228000.1">
    <property type="protein sequence ID" value="TraesCS2B03G0228000.1.CDS"/>
    <property type="gene ID" value="TraesCS2B03G0228000"/>
</dbReference>
<dbReference type="Gene3D" id="1.20.1280.50">
    <property type="match status" value="1"/>
</dbReference>
<dbReference type="InterPro" id="IPR056594">
    <property type="entry name" value="AT5G49610-like_b-prop"/>
</dbReference>
<proteinExistence type="predicted"/>
<dbReference type="InterPro" id="IPR001810">
    <property type="entry name" value="F-box_dom"/>
</dbReference>
<evidence type="ECO:0000259" key="1">
    <source>
        <dbReference type="Pfam" id="PF00646"/>
    </source>
</evidence>
<evidence type="ECO:0008006" key="5">
    <source>
        <dbReference type="Google" id="ProtNLM"/>
    </source>
</evidence>
<dbReference type="SUPFAM" id="SSF81383">
    <property type="entry name" value="F-box domain"/>
    <property type="match status" value="1"/>
</dbReference>
<dbReference type="STRING" id="4565.A0A3B6BZL1"/>
<accession>A0A3B6BZL1</accession>
<dbReference type="SUPFAM" id="SSF117281">
    <property type="entry name" value="Kelch motif"/>
    <property type="match status" value="1"/>
</dbReference>
<evidence type="ECO:0000259" key="2">
    <source>
        <dbReference type="Pfam" id="PF23635"/>
    </source>
</evidence>
<dbReference type="EnsemblPlants" id="TraesCS2B02G098300.1">
    <property type="protein sequence ID" value="TraesCS2B02G098300.1"/>
    <property type="gene ID" value="TraesCS2B02G098300"/>
</dbReference>
<dbReference type="Gramene" id="TraesCS2B02G098300.1">
    <property type="protein sequence ID" value="TraesCS2B02G098300.1"/>
    <property type="gene ID" value="TraesCS2B02G098300"/>
</dbReference>
<dbReference type="InterPro" id="IPR015915">
    <property type="entry name" value="Kelch-typ_b-propeller"/>
</dbReference>
<dbReference type="PANTHER" id="PTHR32133:SF266">
    <property type="entry name" value="F-BOX DOMAIN-CONTAINING PROTEIN"/>
    <property type="match status" value="1"/>
</dbReference>
<sequence length="382" mass="42567">MTCRRRRRRGSLPAPPPPLEDDDILREVLLRIPPQPSSLPRASAVCKRWRCAAVDPKFTARFRAHHGKPPLLGFFQCRDDDIMFAPVLAAPDRVPPERLDLHSEAHLLGCRHGRVLVFDVSRAEVLMCDPITGEQRRVAIPPEFKTGHVNGAVLCADRGQGHVHGGCRSSPFKVVLVFMRSPDHRPLACFYSSETDTWGHLIPTEAPHPGSACCGGAQSILIGNVLYWFYAIYGILQFDLDRQSLDVIEAPLGMNVPRNHDIVQAEDGTLGLTILSQPNIQMWQRKVNCQGVATWVLWKTTEMHGILGLSPPTEVVKRGAELILGYDQDANEMLLHLDGTVYIVQLKSMQSRKLWESDHVTACHSFNSLYTPGDCSSLVLIL</sequence>
<dbReference type="InterPro" id="IPR036047">
    <property type="entry name" value="F-box-like_dom_sf"/>
</dbReference>